<organism evidence="1 2">
    <name type="scientific">Streptosporangium canum</name>
    <dbReference type="NCBI Taxonomy" id="324952"/>
    <lineage>
        <taxon>Bacteria</taxon>
        <taxon>Bacillati</taxon>
        <taxon>Actinomycetota</taxon>
        <taxon>Actinomycetes</taxon>
        <taxon>Streptosporangiales</taxon>
        <taxon>Streptosporangiaceae</taxon>
        <taxon>Streptosporangium</taxon>
    </lineage>
</organism>
<dbReference type="GeneID" id="96298183"/>
<dbReference type="PANTHER" id="PTHR32305">
    <property type="match status" value="1"/>
</dbReference>
<dbReference type="Pfam" id="PF05593">
    <property type="entry name" value="RHS_repeat"/>
    <property type="match status" value="3"/>
</dbReference>
<dbReference type="Proteomes" id="UP000199111">
    <property type="component" value="Unassembled WGS sequence"/>
</dbReference>
<dbReference type="RefSeq" id="WP_093887068.1">
    <property type="nucleotide sequence ID" value="NZ_FOQY01000006.1"/>
</dbReference>
<reference evidence="2" key="1">
    <citation type="submission" date="2016-10" db="EMBL/GenBank/DDBJ databases">
        <authorList>
            <person name="Varghese N."/>
            <person name="Submissions S."/>
        </authorList>
    </citation>
    <scope>NUCLEOTIDE SEQUENCE [LARGE SCALE GENOMIC DNA]</scope>
    <source>
        <strain evidence="2">CGMCC 4.2126</strain>
    </source>
</reference>
<dbReference type="InterPro" id="IPR050708">
    <property type="entry name" value="T6SS_VgrG/RHS"/>
</dbReference>
<dbReference type="EMBL" id="FOQY01000006">
    <property type="protein sequence ID" value="SFJ09449.1"/>
    <property type="molecule type" value="Genomic_DNA"/>
</dbReference>
<evidence type="ECO:0000313" key="1">
    <source>
        <dbReference type="EMBL" id="SFJ09449.1"/>
    </source>
</evidence>
<gene>
    <name evidence="1" type="ORF">SAMN05216275_106246</name>
</gene>
<evidence type="ECO:0000313" key="2">
    <source>
        <dbReference type="Proteomes" id="UP000199111"/>
    </source>
</evidence>
<keyword evidence="2" id="KW-1185">Reference proteome</keyword>
<proteinExistence type="predicted"/>
<sequence length="530" mass="57010">MSLYVAFIYLWGLSFTCFISGFQAKYLTFAGDFAARFTTAYRYDAADQLVEVKAPEVKVEKAGSASDLRPTVKYGYDSAGRRTHSVDPEGRTTTAAFDRLGRTTSVTAAPYTPPGGSTLTPKAGYTYDAAGRVTKFTDPRGSVWTTDYDALGNQVRAVEPGPDGQPGGQWTYEYDTVGELLKSVDPNGAQSQATYDDLGRPITATIVERKPTLKSLITKMEYDDAGNKVKEISPGNRTVDYALNPAGEITSITDPLQDVTRYEYDLAGRLTKSIDPLDNATVTEYDLAGRQTATKDLNASGVLQRTFGTAYDVAGNPVTDTSGEGRVVRRVYDATDAMVELVEPVATGKTITTTFGYDATGEMTRSTDGRGNTVWTTYNSLGLPESTVEPATQAHPQPADRTWTTAYDAGGNVTSVAAPGGVRVDRKYDHLGRLTKETGAGAQVATPERTYGYDLTGRETAIGDYALEYNDRGLLTKVSRNAVQTAAFAYDDMGNVTQRVDASGTATFGWDNDDRLRTAAEPVTAASPGT</sequence>
<dbReference type="InterPro" id="IPR031325">
    <property type="entry name" value="RHS_repeat"/>
</dbReference>
<dbReference type="Gene3D" id="2.180.10.10">
    <property type="entry name" value="RHS repeat-associated core"/>
    <property type="match status" value="3"/>
</dbReference>
<protein>
    <submittedName>
        <fullName evidence="1">YD repeat-containing protein</fullName>
    </submittedName>
</protein>
<accession>A0A1I3NJU9</accession>
<name>A0A1I3NJU9_9ACTN</name>
<dbReference type="PANTHER" id="PTHR32305:SF15">
    <property type="entry name" value="PROTEIN RHSA-RELATED"/>
    <property type="match status" value="1"/>
</dbReference>
<dbReference type="NCBIfam" id="TIGR01643">
    <property type="entry name" value="YD_repeat_2x"/>
    <property type="match status" value="5"/>
</dbReference>
<dbReference type="InterPro" id="IPR006530">
    <property type="entry name" value="YD"/>
</dbReference>
<dbReference type="AlphaFoldDB" id="A0A1I3NJU9"/>